<dbReference type="Pfam" id="PF05380">
    <property type="entry name" value="Peptidase_A17"/>
    <property type="match status" value="1"/>
</dbReference>
<dbReference type="AlphaFoldDB" id="A0ABD1CNH4"/>
<dbReference type="PANTHER" id="PTHR22955:SF77">
    <property type="entry name" value="ASPARTIC PUTATIVE DOMAIN-CONTAINING PROTEIN-RELATED"/>
    <property type="match status" value="1"/>
</dbReference>
<evidence type="ECO:0000313" key="2">
    <source>
        <dbReference type="Proteomes" id="UP001562425"/>
    </source>
</evidence>
<organism evidence="1 2">
    <name type="scientific">Culex pipiens pipiens</name>
    <name type="common">Northern house mosquito</name>
    <dbReference type="NCBI Taxonomy" id="38569"/>
    <lineage>
        <taxon>Eukaryota</taxon>
        <taxon>Metazoa</taxon>
        <taxon>Ecdysozoa</taxon>
        <taxon>Arthropoda</taxon>
        <taxon>Hexapoda</taxon>
        <taxon>Insecta</taxon>
        <taxon>Pterygota</taxon>
        <taxon>Neoptera</taxon>
        <taxon>Endopterygota</taxon>
        <taxon>Diptera</taxon>
        <taxon>Nematocera</taxon>
        <taxon>Culicoidea</taxon>
        <taxon>Culicidae</taxon>
        <taxon>Culicinae</taxon>
        <taxon>Culicini</taxon>
        <taxon>Culex</taxon>
        <taxon>Culex</taxon>
    </lineage>
</organism>
<accession>A0ABD1CNH4</accession>
<protein>
    <submittedName>
        <fullName evidence="1">Uncharacterized protein</fullName>
    </submittedName>
</protein>
<keyword evidence="2" id="KW-1185">Reference proteome</keyword>
<dbReference type="EMBL" id="JBEHCU010010608">
    <property type="protein sequence ID" value="KAL1377962.1"/>
    <property type="molecule type" value="Genomic_DNA"/>
</dbReference>
<evidence type="ECO:0000313" key="1">
    <source>
        <dbReference type="EMBL" id="KAL1377962.1"/>
    </source>
</evidence>
<dbReference type="Proteomes" id="UP001562425">
    <property type="component" value="Unassembled WGS sequence"/>
</dbReference>
<sequence length="105" mass="11962">MSYIAQIWDPFGLVGPTTLKAKLFMQRLWALKHKGEACAWDTPLPLKIQLEWKEFHMLLHMLSQVKVPRSVATSHSASAFFPSFVNARCNGAMHLNSTPRLLLEK</sequence>
<name>A0ABD1CNH4_CULPP</name>
<reference evidence="1 2" key="1">
    <citation type="submission" date="2024-05" db="EMBL/GenBank/DDBJ databases">
        <title>Culex pipiens pipiens assembly and annotation.</title>
        <authorList>
            <person name="Alout H."/>
            <person name="Durand T."/>
        </authorList>
    </citation>
    <scope>NUCLEOTIDE SEQUENCE [LARGE SCALE GENOMIC DNA]</scope>
    <source>
        <strain evidence="1">HA-2024</strain>
        <tissue evidence="1">Whole body</tissue>
    </source>
</reference>
<proteinExistence type="predicted"/>
<dbReference type="PANTHER" id="PTHR22955">
    <property type="entry name" value="RETROTRANSPOSON"/>
    <property type="match status" value="1"/>
</dbReference>
<dbReference type="InterPro" id="IPR008042">
    <property type="entry name" value="Retrotrans_Pao"/>
</dbReference>
<gene>
    <name evidence="1" type="ORF">pipiens_015899</name>
</gene>
<comment type="caution">
    <text evidence="1">The sequence shown here is derived from an EMBL/GenBank/DDBJ whole genome shotgun (WGS) entry which is preliminary data.</text>
</comment>